<evidence type="ECO:0000313" key="5">
    <source>
        <dbReference type="WBParaSite" id="HPBE_0000422601-mRNA-1"/>
    </source>
</evidence>
<feature type="region of interest" description="Disordered" evidence="1">
    <location>
        <begin position="38"/>
        <end position="65"/>
    </location>
</feature>
<proteinExistence type="predicted"/>
<dbReference type="Pfam" id="PF02520">
    <property type="entry name" value="ANIS5_cation-bd"/>
    <property type="match status" value="1"/>
</dbReference>
<feature type="domain" description="SXP/RAL-2 family protein Ani s 5-like cation-binding" evidence="2">
    <location>
        <begin position="31"/>
        <end position="118"/>
    </location>
</feature>
<keyword evidence="4" id="KW-1185">Reference proteome</keyword>
<dbReference type="Proteomes" id="UP000050761">
    <property type="component" value="Unassembled WGS sequence"/>
</dbReference>
<dbReference type="WBParaSite" id="HPBE_0000422601-mRNA-1">
    <property type="protein sequence ID" value="HPBE_0000422601-mRNA-1"/>
    <property type="gene ID" value="HPBE_0000422601"/>
</dbReference>
<accession>A0A183FDC2</accession>
<gene>
    <name evidence="3" type="ORF">HPBE_LOCUS4227</name>
</gene>
<protein>
    <submittedName>
        <fullName evidence="5">DUF148 domain-containing protein</fullName>
    </submittedName>
</protein>
<dbReference type="EMBL" id="UZAH01025287">
    <property type="protein sequence ID" value="VDO60524.1"/>
    <property type="molecule type" value="Genomic_DNA"/>
</dbReference>
<reference evidence="5" key="2">
    <citation type="submission" date="2019-09" db="UniProtKB">
        <authorList>
            <consortium name="WormBaseParasite"/>
        </authorList>
    </citation>
    <scope>IDENTIFICATION</scope>
</reference>
<feature type="compositionally biased region" description="Basic and acidic residues" evidence="1">
    <location>
        <begin position="42"/>
        <end position="65"/>
    </location>
</feature>
<dbReference type="AlphaFoldDB" id="A0A183FDC2"/>
<accession>A0A3P7XPQ2</accession>
<reference evidence="3 4" key="1">
    <citation type="submission" date="2018-11" db="EMBL/GenBank/DDBJ databases">
        <authorList>
            <consortium name="Pathogen Informatics"/>
        </authorList>
    </citation>
    <scope>NUCLEOTIDE SEQUENCE [LARGE SCALE GENOMIC DNA]</scope>
</reference>
<sequence>MEQIRLFLLLYAIVGVTMSLLTERKLVKHHDLLAQKSVSRSTAEREATEYARKHTEKARYEEQTAGRKLKKKLAEEKVSTGLDALPEMNSEYKRIINADYLSREEVERKLRKLRDTNKEVS</sequence>
<organism evidence="4 5">
    <name type="scientific">Heligmosomoides polygyrus</name>
    <name type="common">Parasitic roundworm</name>
    <dbReference type="NCBI Taxonomy" id="6339"/>
    <lineage>
        <taxon>Eukaryota</taxon>
        <taxon>Metazoa</taxon>
        <taxon>Ecdysozoa</taxon>
        <taxon>Nematoda</taxon>
        <taxon>Chromadorea</taxon>
        <taxon>Rhabditida</taxon>
        <taxon>Rhabditina</taxon>
        <taxon>Rhabditomorpha</taxon>
        <taxon>Strongyloidea</taxon>
        <taxon>Heligmosomidae</taxon>
        <taxon>Heligmosomoides</taxon>
    </lineage>
</organism>
<evidence type="ECO:0000256" key="1">
    <source>
        <dbReference type="SAM" id="MobiDB-lite"/>
    </source>
</evidence>
<evidence type="ECO:0000259" key="2">
    <source>
        <dbReference type="Pfam" id="PF02520"/>
    </source>
</evidence>
<evidence type="ECO:0000313" key="3">
    <source>
        <dbReference type="EMBL" id="VDO60524.1"/>
    </source>
</evidence>
<dbReference type="InterPro" id="IPR003677">
    <property type="entry name" value="ANIS5_cation-bd"/>
</dbReference>
<name>A0A183FDC2_HELPZ</name>
<evidence type="ECO:0000313" key="4">
    <source>
        <dbReference type="Proteomes" id="UP000050761"/>
    </source>
</evidence>